<keyword evidence="3 5" id="KW-0597">Phosphoprotein</keyword>
<dbReference type="GO" id="GO:0050568">
    <property type="term" value="F:protein-glutamine glutaminase activity"/>
    <property type="evidence" value="ECO:0007669"/>
    <property type="project" value="UniProtKB-UniRule"/>
</dbReference>
<dbReference type="SUPFAM" id="SSF52172">
    <property type="entry name" value="CheY-like"/>
    <property type="match status" value="1"/>
</dbReference>
<evidence type="ECO:0000313" key="9">
    <source>
        <dbReference type="Proteomes" id="UP000030401"/>
    </source>
</evidence>
<dbReference type="Gene3D" id="3.40.50.180">
    <property type="entry name" value="Methylesterase CheB, C-terminal domain"/>
    <property type="match status" value="1"/>
</dbReference>
<comment type="catalytic activity">
    <reaction evidence="3">
        <text>L-glutaminyl-[protein] + H2O = L-glutamyl-[protein] + NH4(+)</text>
        <dbReference type="Rhea" id="RHEA:16441"/>
        <dbReference type="Rhea" id="RHEA-COMP:10207"/>
        <dbReference type="Rhea" id="RHEA-COMP:10208"/>
        <dbReference type="ChEBI" id="CHEBI:15377"/>
        <dbReference type="ChEBI" id="CHEBI:28938"/>
        <dbReference type="ChEBI" id="CHEBI:29973"/>
        <dbReference type="ChEBI" id="CHEBI:30011"/>
        <dbReference type="EC" id="3.5.1.44"/>
    </reaction>
</comment>
<dbReference type="STRING" id="1385512.N784_07115"/>
<dbReference type="PROSITE" id="PS50110">
    <property type="entry name" value="RESPONSE_REGULATORY"/>
    <property type="match status" value="1"/>
</dbReference>
<dbReference type="Pfam" id="PF00072">
    <property type="entry name" value="Response_reg"/>
    <property type="match status" value="1"/>
</dbReference>
<keyword evidence="9" id="KW-1185">Reference proteome</keyword>
<dbReference type="NCBIfam" id="NF009206">
    <property type="entry name" value="PRK12555.1"/>
    <property type="match status" value="1"/>
</dbReference>
<feature type="active site" evidence="3 4">
    <location>
        <position position="203"/>
    </location>
</feature>
<dbReference type="PROSITE" id="PS50122">
    <property type="entry name" value="CHEB"/>
    <property type="match status" value="1"/>
</dbReference>
<dbReference type="InterPro" id="IPR035909">
    <property type="entry name" value="CheB_C"/>
</dbReference>
<comment type="catalytic activity">
    <reaction evidence="2 3">
        <text>[protein]-L-glutamate 5-O-methyl ester + H2O = L-glutamyl-[protein] + methanol + H(+)</text>
        <dbReference type="Rhea" id="RHEA:23236"/>
        <dbReference type="Rhea" id="RHEA-COMP:10208"/>
        <dbReference type="Rhea" id="RHEA-COMP:10311"/>
        <dbReference type="ChEBI" id="CHEBI:15377"/>
        <dbReference type="ChEBI" id="CHEBI:15378"/>
        <dbReference type="ChEBI" id="CHEBI:17790"/>
        <dbReference type="ChEBI" id="CHEBI:29973"/>
        <dbReference type="ChEBI" id="CHEBI:82795"/>
        <dbReference type="EC" id="3.1.1.61"/>
    </reaction>
</comment>
<dbReference type="OrthoDB" id="9793421at2"/>
<reference evidence="8 9" key="1">
    <citation type="submission" date="2013-08" db="EMBL/GenBank/DDBJ databases">
        <authorList>
            <person name="Huang J."/>
            <person name="Wang G."/>
        </authorList>
    </citation>
    <scope>NUCLEOTIDE SEQUENCE [LARGE SCALE GENOMIC DNA]</scope>
    <source>
        <strain evidence="8 9">JSM 072002</strain>
    </source>
</reference>
<dbReference type="GO" id="GO:0008984">
    <property type="term" value="F:protein-glutamate methylesterase activity"/>
    <property type="evidence" value="ECO:0007669"/>
    <property type="project" value="UniProtKB-UniRule"/>
</dbReference>
<dbReference type="EMBL" id="AVPG01000002">
    <property type="protein sequence ID" value="KGX88428.1"/>
    <property type="molecule type" value="Genomic_DNA"/>
</dbReference>
<evidence type="ECO:0000256" key="5">
    <source>
        <dbReference type="PROSITE-ProRule" id="PRU00169"/>
    </source>
</evidence>
<dbReference type="CDD" id="cd17541">
    <property type="entry name" value="REC_CheB-like"/>
    <property type="match status" value="1"/>
</dbReference>
<feature type="active site" evidence="3 4">
    <location>
        <position position="176"/>
    </location>
</feature>
<keyword evidence="3 4" id="KW-0145">Chemotaxis</keyword>
<dbReference type="InterPro" id="IPR000673">
    <property type="entry name" value="Sig_transdc_resp-reg_Me-estase"/>
</dbReference>
<evidence type="ECO:0000259" key="6">
    <source>
        <dbReference type="PROSITE" id="PS50110"/>
    </source>
</evidence>
<gene>
    <name evidence="3" type="primary">cheB</name>
    <name evidence="8" type="ORF">N784_07115</name>
</gene>
<evidence type="ECO:0000256" key="2">
    <source>
        <dbReference type="ARBA" id="ARBA00048267"/>
    </source>
</evidence>
<dbReference type="PIRSF" id="PIRSF000876">
    <property type="entry name" value="RR_chemtxs_CheB"/>
    <property type="match status" value="1"/>
</dbReference>
<dbReference type="Proteomes" id="UP000030401">
    <property type="component" value="Unassembled WGS sequence"/>
</dbReference>
<dbReference type="CDD" id="cd16432">
    <property type="entry name" value="CheB_Rec"/>
    <property type="match status" value="1"/>
</dbReference>
<evidence type="ECO:0000256" key="3">
    <source>
        <dbReference type="HAMAP-Rule" id="MF_00099"/>
    </source>
</evidence>
<dbReference type="EC" id="3.5.1.44" evidence="3"/>
<name>A0A0A5GB60_9BACI</name>
<comment type="domain">
    <text evidence="3">Contains a C-terminal catalytic domain, and an N-terminal region which modulates catalytic activity.</text>
</comment>
<dbReference type="PANTHER" id="PTHR42872:SF3">
    <property type="entry name" value="PROTEIN-GLUTAMATE METHYLESTERASE_PROTEIN-GLUTAMINE GLUTAMINASE 1"/>
    <property type="match status" value="1"/>
</dbReference>
<feature type="modified residue" description="4-aspartylphosphate" evidence="3 5">
    <location>
        <position position="56"/>
    </location>
</feature>
<dbReference type="EC" id="3.1.1.61" evidence="3"/>
<feature type="active site" evidence="3 4">
    <location>
        <position position="300"/>
    </location>
</feature>
<evidence type="ECO:0000256" key="4">
    <source>
        <dbReference type="PROSITE-ProRule" id="PRU00050"/>
    </source>
</evidence>
<sequence>MKQIHVLVIDDSAFMRKMIRDIIEEDPRMTVVGVARNGQDGLNKVNELQPDVVTLDVEMPVMDGLTCLEHIMKDHPIPVVMLSSVTTQGAESTLRAMEIGAVDFIRKPSGSISLDIETIKHKIVHKVYGASHANVGNMQPKSAPSIETQSTTENEIQIRKKPSLDKRNKLVAIGTSTGGPRALQQVLTDFPVDFPAPIVIVQHMPPGFTKSLANRLNTLSKIKVKEAENEETLTNGVAYIAPGDYHMNILQQSDGTLSIRLHQQPPIKGHRPSVDSMLQSLINLEGVQLYTVIMTGMGADGALGLEQLKAKAPNTIAIAESAQSSIVYGMPKAAVLTKQVNEVVHLKDISRTLMKAIGK</sequence>
<dbReference type="PANTHER" id="PTHR42872">
    <property type="entry name" value="PROTEIN-GLUTAMATE METHYLESTERASE/PROTEIN-GLUTAMINE GLUTAMINASE"/>
    <property type="match status" value="1"/>
</dbReference>
<dbReference type="InterPro" id="IPR001789">
    <property type="entry name" value="Sig_transdc_resp-reg_receiver"/>
</dbReference>
<comment type="PTM">
    <text evidence="3">Phosphorylated by CheA. Phosphorylation of the N-terminal regulatory domain activates the methylesterase activity.</text>
</comment>
<protein>
    <recommendedName>
        <fullName evidence="3">Protein-glutamate methylesterase/protein-glutamine glutaminase</fullName>
        <ecNumber evidence="3">3.1.1.61</ecNumber>
        <ecNumber evidence="3">3.5.1.44</ecNumber>
    </recommendedName>
</protein>
<dbReference type="Pfam" id="PF01339">
    <property type="entry name" value="CheB_methylest"/>
    <property type="match status" value="1"/>
</dbReference>
<proteinExistence type="inferred from homology"/>
<comment type="caution">
    <text evidence="8">The sequence shown here is derived from an EMBL/GenBank/DDBJ whole genome shotgun (WGS) entry which is preliminary data.</text>
</comment>
<dbReference type="HAMAP" id="MF_00099">
    <property type="entry name" value="CheB_chemtxs"/>
    <property type="match status" value="1"/>
</dbReference>
<dbReference type="SMART" id="SM00448">
    <property type="entry name" value="REC"/>
    <property type="match status" value="1"/>
</dbReference>
<dbReference type="Gene3D" id="3.40.50.2300">
    <property type="match status" value="1"/>
</dbReference>
<comment type="function">
    <text evidence="3">Involved in chemotaxis. Part of a chemotaxis signal transduction system that modulates chemotaxis in response to various stimuli. Catalyzes the demethylation of specific methylglutamate residues introduced into the chemoreceptors (methyl-accepting chemotaxis proteins or MCP) by CheR. Also mediates the irreversible deamidation of specific glutamine residues to glutamic acid.</text>
</comment>
<dbReference type="SUPFAM" id="SSF52738">
    <property type="entry name" value="Methylesterase CheB, C-terminal domain"/>
    <property type="match status" value="1"/>
</dbReference>
<dbReference type="RefSeq" id="WP_036831941.1">
    <property type="nucleotide sequence ID" value="NZ_AVPG01000002.1"/>
</dbReference>
<dbReference type="InterPro" id="IPR011006">
    <property type="entry name" value="CheY-like_superfamily"/>
</dbReference>
<evidence type="ECO:0000256" key="1">
    <source>
        <dbReference type="ARBA" id="ARBA00022801"/>
    </source>
</evidence>
<keyword evidence="1 3" id="KW-0378">Hydrolase</keyword>
<evidence type="ECO:0000259" key="7">
    <source>
        <dbReference type="PROSITE" id="PS50122"/>
    </source>
</evidence>
<dbReference type="AlphaFoldDB" id="A0A0A5GB60"/>
<keyword evidence="3" id="KW-0963">Cytoplasm</keyword>
<dbReference type="GO" id="GO:0006935">
    <property type="term" value="P:chemotaxis"/>
    <property type="evidence" value="ECO:0007669"/>
    <property type="project" value="UniProtKB-UniRule"/>
</dbReference>
<dbReference type="GO" id="GO:0000156">
    <property type="term" value="F:phosphorelay response regulator activity"/>
    <property type="evidence" value="ECO:0007669"/>
    <property type="project" value="InterPro"/>
</dbReference>
<accession>A0A0A5GB60</accession>
<dbReference type="NCBIfam" id="NF001965">
    <property type="entry name" value="PRK00742.1"/>
    <property type="match status" value="1"/>
</dbReference>
<comment type="subcellular location">
    <subcellularLocation>
        <location evidence="3">Cytoplasm</location>
    </subcellularLocation>
</comment>
<dbReference type="InterPro" id="IPR008248">
    <property type="entry name" value="CheB-like"/>
</dbReference>
<organism evidence="8 9">
    <name type="scientific">Pontibacillus litoralis JSM 072002</name>
    <dbReference type="NCBI Taxonomy" id="1385512"/>
    <lineage>
        <taxon>Bacteria</taxon>
        <taxon>Bacillati</taxon>
        <taxon>Bacillota</taxon>
        <taxon>Bacilli</taxon>
        <taxon>Bacillales</taxon>
        <taxon>Bacillaceae</taxon>
        <taxon>Pontibacillus</taxon>
    </lineage>
</organism>
<dbReference type="eggNOG" id="COG2201">
    <property type="taxonomic scope" value="Bacteria"/>
</dbReference>
<evidence type="ECO:0000313" key="8">
    <source>
        <dbReference type="EMBL" id="KGX88428.1"/>
    </source>
</evidence>
<comment type="similarity">
    <text evidence="3">Belongs to the CheB family.</text>
</comment>
<feature type="domain" description="Response regulatory" evidence="6">
    <location>
        <begin position="5"/>
        <end position="122"/>
    </location>
</feature>
<feature type="domain" description="CheB-type methylesterase" evidence="7">
    <location>
        <begin position="164"/>
        <end position="359"/>
    </location>
</feature>
<dbReference type="GO" id="GO:0005737">
    <property type="term" value="C:cytoplasm"/>
    <property type="evidence" value="ECO:0007669"/>
    <property type="project" value="UniProtKB-SubCell"/>
</dbReference>